<keyword evidence="4 5" id="KW-0472">Membrane</keyword>
<dbReference type="AlphaFoldDB" id="A0A1M5KBE6"/>
<dbReference type="InterPro" id="IPR003538">
    <property type="entry name" value="TonB"/>
</dbReference>
<feature type="transmembrane region" description="Helical" evidence="5">
    <location>
        <begin position="6"/>
        <end position="24"/>
    </location>
</feature>
<dbReference type="EMBL" id="FQWD01000003">
    <property type="protein sequence ID" value="SHG49809.1"/>
    <property type="molecule type" value="Genomic_DNA"/>
</dbReference>
<dbReference type="Pfam" id="PF03544">
    <property type="entry name" value="TonB_C"/>
    <property type="match status" value="1"/>
</dbReference>
<dbReference type="GO" id="GO:0031992">
    <property type="term" value="F:energy transducer activity"/>
    <property type="evidence" value="ECO:0007669"/>
    <property type="project" value="InterPro"/>
</dbReference>
<accession>A0A1M5KBE6</accession>
<comment type="caution">
    <text evidence="5">Lacks conserved residue(s) required for the propagation of feature annotation.</text>
</comment>
<gene>
    <name evidence="7" type="ORF">SAMN05216361_2432</name>
</gene>
<feature type="domain" description="TonB C-terminal" evidence="6">
    <location>
        <begin position="309"/>
        <end position="394"/>
    </location>
</feature>
<dbReference type="NCBIfam" id="TIGR01352">
    <property type="entry name" value="tonB_Cterm"/>
    <property type="match status" value="1"/>
</dbReference>
<keyword evidence="5" id="KW-1003">Cell membrane</keyword>
<evidence type="ECO:0000256" key="4">
    <source>
        <dbReference type="ARBA" id="ARBA00023136"/>
    </source>
</evidence>
<dbReference type="PRINTS" id="PR01374">
    <property type="entry name" value="TONBPROTEIN"/>
</dbReference>
<dbReference type="GO" id="GO:0015891">
    <property type="term" value="P:siderophore transport"/>
    <property type="evidence" value="ECO:0007669"/>
    <property type="project" value="InterPro"/>
</dbReference>
<keyword evidence="5" id="KW-0997">Cell inner membrane</keyword>
<keyword evidence="5" id="KW-0813">Transport</keyword>
<dbReference type="STRING" id="634436.SAMN05216361_2432"/>
<dbReference type="SUPFAM" id="SSF74653">
    <property type="entry name" value="TolA/TonB C-terminal domain"/>
    <property type="match status" value="1"/>
</dbReference>
<dbReference type="InterPro" id="IPR037682">
    <property type="entry name" value="TonB_C"/>
</dbReference>
<keyword evidence="5" id="KW-0653">Protein transport</keyword>
<sequence length="394" mass="43715">MTMINFVFALVMPLSLLLTIILFIRIPLYRYFGAKQAYQLWFAVPLFIVYWFLPNNVKTTIVVEVPELLVSGLGQQQQSEALQRSGEVLGAIYLAGATLGFAAIIIGSYRVYQRTKSAVSATLSAPVAPDKIPVYLADIAAPMLMGVVKPAIYVPLQFITRYSPAQQHLIIQHELYHNRRRDIVWNIIATSVTVLFWFNPLIWLSYLYFRHDQELSCDQNVLDGASVEHRKEYAKAVLASHNPSQMAVIHNCFGRKGTTSMMTQRISNMASPGRYNKLLACVMLLGLTALAATQVTARASDTNQPASKEALKLHNPIVRIKPAYPADAKAQGVEGAVVLEYGITPNGTVENIRVIESIPAGVFDDAAKLALAQWRFVPHELEGVVGTKKITFKL</sequence>
<dbReference type="Gene3D" id="3.30.2420.10">
    <property type="entry name" value="TonB"/>
    <property type="match status" value="1"/>
</dbReference>
<keyword evidence="8" id="KW-1185">Reference proteome</keyword>
<dbReference type="RefSeq" id="WP_073322685.1">
    <property type="nucleotide sequence ID" value="NZ_FQWD01000003.1"/>
</dbReference>
<dbReference type="InterPro" id="IPR008756">
    <property type="entry name" value="Peptidase_M56"/>
</dbReference>
<feature type="transmembrane region" description="Helical" evidence="5">
    <location>
        <begin position="91"/>
        <end position="112"/>
    </location>
</feature>
<protein>
    <recommendedName>
        <fullName evidence="5">Protein TonB</fullName>
    </recommendedName>
</protein>
<dbReference type="InterPro" id="IPR006260">
    <property type="entry name" value="TonB/TolA_C"/>
</dbReference>
<dbReference type="OrthoDB" id="1628901at2"/>
<name>A0A1M5KBE6_9ALTE</name>
<evidence type="ECO:0000256" key="2">
    <source>
        <dbReference type="ARBA" id="ARBA00022692"/>
    </source>
</evidence>
<dbReference type="GO" id="GO:0005886">
    <property type="term" value="C:plasma membrane"/>
    <property type="evidence" value="ECO:0007669"/>
    <property type="project" value="UniProtKB-SubCell"/>
</dbReference>
<dbReference type="PANTHER" id="PTHR34978">
    <property type="entry name" value="POSSIBLE SENSOR-TRANSDUCER PROTEIN BLAR"/>
    <property type="match status" value="1"/>
</dbReference>
<feature type="transmembrane region" description="Helical" evidence="5">
    <location>
        <begin position="183"/>
        <end position="209"/>
    </location>
</feature>
<evidence type="ECO:0000256" key="1">
    <source>
        <dbReference type="ARBA" id="ARBA00004167"/>
    </source>
</evidence>
<comment type="subcellular location">
    <subcellularLocation>
        <location evidence="5">Cell inner membrane</location>
        <topology evidence="5">Single-pass membrane protein</topology>
        <orientation evidence="5">Periplasmic side</orientation>
    </subcellularLocation>
    <subcellularLocation>
        <location evidence="1">Membrane</location>
        <topology evidence="1">Single-pass membrane protein</topology>
    </subcellularLocation>
</comment>
<dbReference type="Proteomes" id="UP000184520">
    <property type="component" value="Unassembled WGS sequence"/>
</dbReference>
<dbReference type="GO" id="GO:0030288">
    <property type="term" value="C:outer membrane-bounded periplasmic space"/>
    <property type="evidence" value="ECO:0007669"/>
    <property type="project" value="InterPro"/>
</dbReference>
<comment type="function">
    <text evidence="5">Interacts with outer membrane receptor proteins that carry out high-affinity binding and energy dependent uptake into the periplasmic space of specific substrates. It could act to transduce energy from the cytoplasmic membrane to specific energy-requiring processes in the outer membrane, resulting in the release into the periplasm of ligands bound by these outer membrane proteins.</text>
</comment>
<dbReference type="InterPro" id="IPR052173">
    <property type="entry name" value="Beta-lactam_resp_regulator"/>
</dbReference>
<dbReference type="Pfam" id="PF05569">
    <property type="entry name" value="Peptidase_M56"/>
    <property type="match status" value="1"/>
</dbReference>
<keyword evidence="5" id="KW-0735">Signal-anchor</keyword>
<organism evidence="7 8">
    <name type="scientific">Marisediminitalea aggregata</name>
    <dbReference type="NCBI Taxonomy" id="634436"/>
    <lineage>
        <taxon>Bacteria</taxon>
        <taxon>Pseudomonadati</taxon>
        <taxon>Pseudomonadota</taxon>
        <taxon>Gammaproteobacteria</taxon>
        <taxon>Alteromonadales</taxon>
        <taxon>Alteromonadaceae</taxon>
        <taxon>Marisediminitalea</taxon>
    </lineage>
</organism>
<keyword evidence="3 5" id="KW-1133">Transmembrane helix</keyword>
<evidence type="ECO:0000259" key="6">
    <source>
        <dbReference type="PROSITE" id="PS52015"/>
    </source>
</evidence>
<evidence type="ECO:0000256" key="3">
    <source>
        <dbReference type="ARBA" id="ARBA00022989"/>
    </source>
</evidence>
<comment type="similarity">
    <text evidence="5">Belongs to the TonB family.</text>
</comment>
<dbReference type="PANTHER" id="PTHR34978:SF3">
    <property type="entry name" value="SLR0241 PROTEIN"/>
    <property type="match status" value="1"/>
</dbReference>
<reference evidence="8" key="1">
    <citation type="submission" date="2016-11" db="EMBL/GenBank/DDBJ databases">
        <authorList>
            <person name="Varghese N."/>
            <person name="Submissions S."/>
        </authorList>
    </citation>
    <scope>NUCLEOTIDE SEQUENCE [LARGE SCALE GENOMIC DNA]</scope>
    <source>
        <strain evidence="8">CGMCC 1.8995</strain>
    </source>
</reference>
<evidence type="ECO:0000256" key="5">
    <source>
        <dbReference type="RuleBase" id="RU362123"/>
    </source>
</evidence>
<dbReference type="GO" id="GO:0015031">
    <property type="term" value="P:protein transport"/>
    <property type="evidence" value="ECO:0007669"/>
    <property type="project" value="UniProtKB-UniRule"/>
</dbReference>
<dbReference type="CDD" id="cd07341">
    <property type="entry name" value="M56_BlaR1_MecR1_like"/>
    <property type="match status" value="1"/>
</dbReference>
<keyword evidence="2 5" id="KW-0812">Transmembrane</keyword>
<proteinExistence type="inferred from homology"/>
<evidence type="ECO:0000313" key="7">
    <source>
        <dbReference type="EMBL" id="SHG49809.1"/>
    </source>
</evidence>
<feature type="transmembrane region" description="Helical" evidence="5">
    <location>
        <begin position="36"/>
        <end position="53"/>
    </location>
</feature>
<dbReference type="GO" id="GO:0055085">
    <property type="term" value="P:transmembrane transport"/>
    <property type="evidence" value="ECO:0007669"/>
    <property type="project" value="InterPro"/>
</dbReference>
<dbReference type="PROSITE" id="PS52015">
    <property type="entry name" value="TONB_CTD"/>
    <property type="match status" value="1"/>
</dbReference>
<evidence type="ECO:0000313" key="8">
    <source>
        <dbReference type="Proteomes" id="UP000184520"/>
    </source>
</evidence>